<evidence type="ECO:0000256" key="1">
    <source>
        <dbReference type="SAM" id="Coils"/>
    </source>
</evidence>
<sequence>MDDDASLPMSEGSPLSSEPQDGVELAPLPELSPSASPTELAKVQSELESHHSATRTVLLHIYERLQRLETIVSSVQTDVVRIRSDVSKETSSVRDDVSQVEAQVSTLTSRLHDVASLVGMVQQETEVQKTTMTSLSTVIEEDAKRIEAVNEKVDNHRDEFDSRWNELTLKLEELPKALAALAASSRSGGDPLAGFTFRSAERDRVSLKQHVARTDGARHPAAGPYTDLQPFTIPEDMKAKIEGKIRQKEASQREADRRAALDLAEAYRRLQLAGYPRVTEIHMHVEQCRADLQRAFDAIRTSNLQLYACCESKVEKGELSAMQRELQALRQRLRDMERSERERATRRVRPEAAVVSMDRAASRSTADELAARRGLLSIWNLEKFFGWSAAELAGRPPVSVSPAQVPELRVALLELARDLTAMRQQWGKGVTPMPSAVAKTHLERLVTLLHDAYASTAQEPVDLDVVSRHVHQISRLLASELSQHVLQQLRQLLAAGSQGDGNSDGGQDTEATVSALHQYATAMTANVVAGTSPQRRSDDRRQLELLRAELAKLADNQQRLETAITDITARTAAALAAHTREVAYVSVRSVPAQELAVLRHGTTPAMLVGSPLSASADMREVVDHVMLLREQLLQMRAQFVTEDAFADLVRQWEQWRRERERMPIHGLVGQRMTGAPTSSTSGAGALLRPPGSLHQSGASDLDAYLALADPSERPKSQPRLDPLQIHRIQREARADDANNSNNHAAAATRHGGAGSTVVVPSGARGLAGNRGGGALSKMQARAQTLRPRSGAASDTAKAALR</sequence>
<feature type="region of interest" description="Disordered" evidence="2">
    <location>
        <begin position="732"/>
        <end position="801"/>
    </location>
</feature>
<evidence type="ECO:0000313" key="4">
    <source>
        <dbReference type="Proteomes" id="UP001209570"/>
    </source>
</evidence>
<evidence type="ECO:0000313" key="3">
    <source>
        <dbReference type="EMBL" id="KAJ0392981.1"/>
    </source>
</evidence>
<comment type="caution">
    <text evidence="3">The sequence shown here is derived from an EMBL/GenBank/DDBJ whole genome shotgun (WGS) entry which is preliminary data.</text>
</comment>
<dbReference type="Gene3D" id="1.10.287.1490">
    <property type="match status" value="1"/>
</dbReference>
<feature type="region of interest" description="Disordered" evidence="2">
    <location>
        <begin position="670"/>
        <end position="694"/>
    </location>
</feature>
<organism evidence="3 4">
    <name type="scientific">Pythium insidiosum</name>
    <name type="common">Pythiosis disease agent</name>
    <dbReference type="NCBI Taxonomy" id="114742"/>
    <lineage>
        <taxon>Eukaryota</taxon>
        <taxon>Sar</taxon>
        <taxon>Stramenopiles</taxon>
        <taxon>Oomycota</taxon>
        <taxon>Peronosporomycetes</taxon>
        <taxon>Pythiales</taxon>
        <taxon>Pythiaceae</taxon>
        <taxon>Pythium</taxon>
    </lineage>
</organism>
<feature type="region of interest" description="Disordered" evidence="2">
    <location>
        <begin position="1"/>
        <end position="37"/>
    </location>
</feature>
<dbReference type="Proteomes" id="UP001209570">
    <property type="component" value="Unassembled WGS sequence"/>
</dbReference>
<accession>A0AAD5Q2A8</accession>
<feature type="compositionally biased region" description="Low complexity" evidence="2">
    <location>
        <begin position="24"/>
        <end position="37"/>
    </location>
</feature>
<keyword evidence="1" id="KW-0175">Coiled coil</keyword>
<keyword evidence="4" id="KW-1185">Reference proteome</keyword>
<protein>
    <submittedName>
        <fullName evidence="3">Uncharacterized protein</fullName>
    </submittedName>
</protein>
<name>A0AAD5Q2A8_PYTIN</name>
<dbReference type="AlphaFoldDB" id="A0AAD5Q2A8"/>
<feature type="coiled-coil region" evidence="1">
    <location>
        <begin position="536"/>
        <end position="563"/>
    </location>
</feature>
<feature type="compositionally biased region" description="Low complexity" evidence="2">
    <location>
        <begin position="737"/>
        <end position="750"/>
    </location>
</feature>
<gene>
    <name evidence="3" type="ORF">P43SY_007808</name>
</gene>
<proteinExistence type="predicted"/>
<evidence type="ECO:0000256" key="2">
    <source>
        <dbReference type="SAM" id="MobiDB-lite"/>
    </source>
</evidence>
<reference evidence="3" key="1">
    <citation type="submission" date="2021-12" db="EMBL/GenBank/DDBJ databases">
        <title>Prjna785345.</title>
        <authorList>
            <person name="Rujirawat T."/>
            <person name="Krajaejun T."/>
        </authorList>
    </citation>
    <scope>NUCLEOTIDE SEQUENCE</scope>
    <source>
        <strain evidence="3">Pi057C3</strain>
    </source>
</reference>
<dbReference type="EMBL" id="JAKCXM010000545">
    <property type="protein sequence ID" value="KAJ0392981.1"/>
    <property type="molecule type" value="Genomic_DNA"/>
</dbReference>
<feature type="coiled-coil region" evidence="1">
    <location>
        <begin position="312"/>
        <end position="339"/>
    </location>
</feature>